<reference evidence="2 3" key="1">
    <citation type="submission" date="2011-05" db="EMBL/GenBank/DDBJ databases">
        <authorList>
            <person name="Muzny D."/>
            <person name="Qin X."/>
            <person name="Deng J."/>
            <person name="Jiang H."/>
            <person name="Liu Y."/>
            <person name="Qu J."/>
            <person name="Song X.-Z."/>
            <person name="Zhang L."/>
            <person name="Thornton R."/>
            <person name="Coyle M."/>
            <person name="Francisco L."/>
            <person name="Jackson L."/>
            <person name="Javaid M."/>
            <person name="Korchina V."/>
            <person name="Kovar C."/>
            <person name="Mata R."/>
            <person name="Mathew T."/>
            <person name="Ngo R."/>
            <person name="Nguyen L."/>
            <person name="Nguyen N."/>
            <person name="Okwuonu G."/>
            <person name="Ongeri F."/>
            <person name="Pham C."/>
            <person name="Simmons D."/>
            <person name="Wilczek-Boney K."/>
            <person name="Hale W."/>
            <person name="Jakkamsetti A."/>
            <person name="Pham P."/>
            <person name="Ruth R."/>
            <person name="San Lucas F."/>
            <person name="Warren J."/>
            <person name="Zhang J."/>
            <person name="Zhao Z."/>
            <person name="Zhou C."/>
            <person name="Zhu D."/>
            <person name="Lee S."/>
            <person name="Bess C."/>
            <person name="Blankenburg K."/>
            <person name="Forbes L."/>
            <person name="Fu Q."/>
            <person name="Gubbala S."/>
            <person name="Hirani K."/>
            <person name="Jayaseelan J.C."/>
            <person name="Lara F."/>
            <person name="Munidasa M."/>
            <person name="Palculict T."/>
            <person name="Patil S."/>
            <person name="Pu L.-L."/>
            <person name="Saada N."/>
            <person name="Tang L."/>
            <person name="Weissenberger G."/>
            <person name="Zhu Y."/>
            <person name="Hemphill L."/>
            <person name="Shang Y."/>
            <person name="Youmans B."/>
            <person name="Ayvaz T."/>
            <person name="Ross M."/>
            <person name="Santibanez J."/>
            <person name="Aqrawi P."/>
            <person name="Gross S."/>
            <person name="Joshi V."/>
            <person name="Fowler G."/>
            <person name="Nazareth L."/>
            <person name="Reid J."/>
            <person name="Worley K."/>
            <person name="Petrosino J."/>
            <person name="Highlander S."/>
            <person name="Gibbs R."/>
        </authorList>
    </citation>
    <scope>NUCLEOTIDE SEQUENCE [LARGE SCALE GENOMIC DNA]</scope>
    <source>
        <strain evidence="2 3">871</strain>
    </source>
</reference>
<dbReference type="HOGENOM" id="CLU_2667324_0_0_4"/>
<dbReference type="GO" id="GO:0050380">
    <property type="term" value="F:undecaprenyl-diphosphatase activity"/>
    <property type="evidence" value="ECO:0007669"/>
    <property type="project" value="UniProtKB-EC"/>
</dbReference>
<dbReference type="EMBL" id="AGAY01000026">
    <property type="protein sequence ID" value="EGY53017.1"/>
    <property type="molecule type" value="Genomic_DNA"/>
</dbReference>
<keyword evidence="3" id="KW-1185">Reference proteome</keyword>
<protein>
    <submittedName>
        <fullName evidence="2">Undecaprenyl-diphosphatase 2</fullName>
        <ecNumber evidence="2">3.6.1.27</ecNumber>
    </submittedName>
</protein>
<accession>G4CGR4</accession>
<keyword evidence="1" id="KW-0812">Transmembrane</keyword>
<evidence type="ECO:0000313" key="2">
    <source>
        <dbReference type="EMBL" id="EGY53017.1"/>
    </source>
</evidence>
<evidence type="ECO:0000256" key="1">
    <source>
        <dbReference type="SAM" id="Phobius"/>
    </source>
</evidence>
<gene>
    <name evidence="2" type="ORF">HMPREF9371_0803</name>
</gene>
<dbReference type="EC" id="3.6.1.27" evidence="2"/>
<dbReference type="Proteomes" id="UP000003019">
    <property type="component" value="Unassembled WGS sequence"/>
</dbReference>
<feature type="transmembrane region" description="Helical" evidence="1">
    <location>
        <begin position="33"/>
        <end position="51"/>
    </location>
</feature>
<evidence type="ECO:0000313" key="3">
    <source>
        <dbReference type="Proteomes" id="UP000003019"/>
    </source>
</evidence>
<keyword evidence="1" id="KW-1133">Transmembrane helix</keyword>
<dbReference type="PATRIC" id="fig|1032488.3.peg.739"/>
<dbReference type="AlphaFoldDB" id="G4CGR4"/>
<keyword evidence="2" id="KW-0378">Hydrolase</keyword>
<organism evidence="2 3">
    <name type="scientific">Neisseria shayeganii 871</name>
    <dbReference type="NCBI Taxonomy" id="1032488"/>
    <lineage>
        <taxon>Bacteria</taxon>
        <taxon>Pseudomonadati</taxon>
        <taxon>Pseudomonadota</taxon>
        <taxon>Betaproteobacteria</taxon>
        <taxon>Neisseriales</taxon>
        <taxon>Neisseriaceae</taxon>
        <taxon>Neisseria</taxon>
    </lineage>
</organism>
<sequence length="75" mass="8523">MMLKSFCSRLRAWINRDDGRLFQIGNETLPKRTVFGVLSMVTAAVLALLWLRAGWHGAWSGLFALLGLYCLRPKK</sequence>
<name>G4CGR4_9NEIS</name>
<comment type="caution">
    <text evidence="2">The sequence shown here is derived from an EMBL/GenBank/DDBJ whole genome shotgun (WGS) entry which is preliminary data.</text>
</comment>
<keyword evidence="1" id="KW-0472">Membrane</keyword>
<proteinExistence type="predicted"/>